<evidence type="ECO:0000256" key="3">
    <source>
        <dbReference type="ARBA" id="ARBA00022691"/>
    </source>
</evidence>
<feature type="domain" description="Methyltransferase small" evidence="4">
    <location>
        <begin position="108"/>
        <end position="214"/>
    </location>
</feature>
<evidence type="ECO:0000256" key="2">
    <source>
        <dbReference type="ARBA" id="ARBA00022679"/>
    </source>
</evidence>
<keyword evidence="3" id="KW-0949">S-adenosyl-L-methionine</keyword>
<evidence type="ECO:0000313" key="6">
    <source>
        <dbReference type="Proteomes" id="UP000255528"/>
    </source>
</evidence>
<evidence type="ECO:0000256" key="1">
    <source>
        <dbReference type="ARBA" id="ARBA00022603"/>
    </source>
</evidence>
<name>A0A381KQF7_9ENTR</name>
<protein>
    <submittedName>
        <fullName evidence="5">16S RNA G1207 methylase RsmC</fullName>
    </submittedName>
</protein>
<dbReference type="CDD" id="cd02440">
    <property type="entry name" value="AdoMet_MTases"/>
    <property type="match status" value="1"/>
</dbReference>
<dbReference type="SUPFAM" id="SSF53335">
    <property type="entry name" value="S-adenosyl-L-methionine-dependent methyltransferases"/>
    <property type="match status" value="1"/>
</dbReference>
<accession>A0A381KQF7</accession>
<dbReference type="Gene3D" id="3.40.50.150">
    <property type="entry name" value="Vaccinia Virus protein VP39"/>
    <property type="match status" value="1"/>
</dbReference>
<evidence type="ECO:0000259" key="4">
    <source>
        <dbReference type="Pfam" id="PF05175"/>
    </source>
</evidence>
<dbReference type="GO" id="GO:0003676">
    <property type="term" value="F:nucleic acid binding"/>
    <property type="evidence" value="ECO:0007669"/>
    <property type="project" value="InterPro"/>
</dbReference>
<dbReference type="InterPro" id="IPR002052">
    <property type="entry name" value="DNA_methylase_N6_adenine_CS"/>
</dbReference>
<dbReference type="PROSITE" id="PS00092">
    <property type="entry name" value="N6_MTASE"/>
    <property type="match status" value="1"/>
</dbReference>
<dbReference type="GO" id="GO:0008170">
    <property type="term" value="F:N-methyltransferase activity"/>
    <property type="evidence" value="ECO:0007669"/>
    <property type="project" value="UniProtKB-ARBA"/>
</dbReference>
<dbReference type="PRINTS" id="PR00507">
    <property type="entry name" value="N12N6MTFRASE"/>
</dbReference>
<dbReference type="Proteomes" id="UP000255528">
    <property type="component" value="Unassembled WGS sequence"/>
</dbReference>
<gene>
    <name evidence="5" type="ORF">NCTC12119_04870</name>
</gene>
<dbReference type="GO" id="GO:0032259">
    <property type="term" value="P:methylation"/>
    <property type="evidence" value="ECO:0007669"/>
    <property type="project" value="UniProtKB-KW"/>
</dbReference>
<keyword evidence="1 5" id="KW-0489">Methyltransferase</keyword>
<reference evidence="5 6" key="1">
    <citation type="submission" date="2018-06" db="EMBL/GenBank/DDBJ databases">
        <authorList>
            <consortium name="Pathogen Informatics"/>
            <person name="Doyle S."/>
        </authorList>
    </citation>
    <scope>NUCLEOTIDE SEQUENCE [LARGE SCALE GENOMIC DNA]</scope>
    <source>
        <strain evidence="5 6">NCTC12119</strain>
    </source>
</reference>
<dbReference type="GO" id="GO:0008757">
    <property type="term" value="F:S-adenosylmethionine-dependent methyltransferase activity"/>
    <property type="evidence" value="ECO:0007669"/>
    <property type="project" value="UniProtKB-ARBA"/>
</dbReference>
<keyword evidence="2" id="KW-0808">Transferase</keyword>
<sequence length="250" mass="27549">MQITNDVLYVLGAARVEGNQLFLNGQLERSLYMRTDKVLKAAGGIWKRKEKAHIFTTDAADRIDEIMATGTVVVPHDEFNFFPTPAALIARMMKFVSPVNADRVLEPEYGDGRIIRAVLACAPEATVTGVEIREQPLSDLAAMPENVTLLRSDFLSYAPEVKYDAILMNPPFCKRQDVRHVNHALDLLAPKGRLSAVMSAGTKFRSDNMTTAFRARVAALGGRILDLEEGTFRQSGTNVNTVLVEVVMPG</sequence>
<organism evidence="5 6">
    <name type="scientific">Buttiauxella agrestis</name>
    <dbReference type="NCBI Taxonomy" id="82977"/>
    <lineage>
        <taxon>Bacteria</taxon>
        <taxon>Pseudomonadati</taxon>
        <taxon>Pseudomonadota</taxon>
        <taxon>Gammaproteobacteria</taxon>
        <taxon>Enterobacterales</taxon>
        <taxon>Enterobacteriaceae</taxon>
        <taxon>Buttiauxella</taxon>
    </lineage>
</organism>
<dbReference type="Pfam" id="PF05175">
    <property type="entry name" value="MTS"/>
    <property type="match status" value="1"/>
</dbReference>
<dbReference type="InterPro" id="IPR029063">
    <property type="entry name" value="SAM-dependent_MTases_sf"/>
</dbReference>
<dbReference type="EMBL" id="UIGI01000002">
    <property type="protein sequence ID" value="SUY92841.1"/>
    <property type="molecule type" value="Genomic_DNA"/>
</dbReference>
<dbReference type="InterPro" id="IPR007848">
    <property type="entry name" value="Small_mtfrase_dom"/>
</dbReference>
<dbReference type="RefSeq" id="WP_115632074.1">
    <property type="nucleotide sequence ID" value="NZ_UIGI01000002.1"/>
</dbReference>
<proteinExistence type="predicted"/>
<dbReference type="AlphaFoldDB" id="A0A381KQF7"/>
<evidence type="ECO:0000313" key="5">
    <source>
        <dbReference type="EMBL" id="SUY92841.1"/>
    </source>
</evidence>